<dbReference type="AlphaFoldDB" id="A0A022QMP8"/>
<dbReference type="Pfam" id="PF24637">
    <property type="entry name" value="RRM_DEAH11"/>
    <property type="match status" value="1"/>
</dbReference>
<organism evidence="3 4">
    <name type="scientific">Erythranthe guttata</name>
    <name type="common">Yellow monkey flower</name>
    <name type="synonym">Mimulus guttatus</name>
    <dbReference type="NCBI Taxonomy" id="4155"/>
    <lineage>
        <taxon>Eukaryota</taxon>
        <taxon>Viridiplantae</taxon>
        <taxon>Streptophyta</taxon>
        <taxon>Embryophyta</taxon>
        <taxon>Tracheophyta</taxon>
        <taxon>Spermatophyta</taxon>
        <taxon>Magnoliopsida</taxon>
        <taxon>eudicotyledons</taxon>
        <taxon>Gunneridae</taxon>
        <taxon>Pentapetalae</taxon>
        <taxon>asterids</taxon>
        <taxon>lamiids</taxon>
        <taxon>Lamiales</taxon>
        <taxon>Phrymaceae</taxon>
        <taxon>Erythranthe</taxon>
    </lineage>
</organism>
<evidence type="ECO:0000259" key="2">
    <source>
        <dbReference type="Pfam" id="PF24637"/>
    </source>
</evidence>
<evidence type="ECO:0000313" key="3">
    <source>
        <dbReference type="EMBL" id="EYU28543.1"/>
    </source>
</evidence>
<sequence>MTKGEIVRIREDSDFGFSAHLWCWKNSINAKSLRRCQNTVLEMEGCLQNEMNLIVSNYWYWKPQTCSAYDKKLKNIILSSLPENVAIEKNKWGRVTFLTPDAAEKVVVLNKTEFCGGLLEVIPFRSNFGGDQRMPSLIAKISWPRDVPFIVNDLSNLLIGGRIVWCEASTKFRDSVVLRGLDRDLSDDEILPVLHATTNRWIKRFSLIRGNVVDKPSPVSCGEVILRELNSFMPKRNPWGSCVSIKVFAPELDSCFVRANITFDGSLHLEAARALEQIDGKALQGFHSWQKIRVHEMFHSSVYCPAPVYFVL</sequence>
<dbReference type="EMBL" id="KI631369">
    <property type="protein sequence ID" value="EYU28543.1"/>
    <property type="molecule type" value="Genomic_DNA"/>
</dbReference>
<dbReference type="STRING" id="4155.A0A022QMP8"/>
<proteinExistence type="predicted"/>
<protein>
    <submittedName>
        <fullName evidence="3">Uncharacterized protein</fullName>
    </submittedName>
</protein>
<dbReference type="Proteomes" id="UP000030748">
    <property type="component" value="Unassembled WGS sequence"/>
</dbReference>
<evidence type="ECO:0000313" key="4">
    <source>
        <dbReference type="Proteomes" id="UP000030748"/>
    </source>
</evidence>
<name>A0A022QMP8_ERYGU</name>
<evidence type="ECO:0000259" key="1">
    <source>
        <dbReference type="Pfam" id="PF24475"/>
    </source>
</evidence>
<feature type="domain" description="DEAH11/12 RRM" evidence="2">
    <location>
        <begin position="144"/>
        <end position="210"/>
    </location>
</feature>
<reference evidence="3 4" key="1">
    <citation type="journal article" date="2013" name="Proc. Natl. Acad. Sci. U.S.A.">
        <title>Fine-scale variation in meiotic recombination in Mimulus inferred from population shotgun sequencing.</title>
        <authorList>
            <person name="Hellsten U."/>
            <person name="Wright K.M."/>
            <person name="Jenkins J."/>
            <person name="Shu S."/>
            <person name="Yuan Y."/>
            <person name="Wessler S.R."/>
            <person name="Schmutz J."/>
            <person name="Willis J.H."/>
            <person name="Rokhsar D.S."/>
        </authorList>
    </citation>
    <scope>NUCLEOTIDE SEQUENCE [LARGE SCALE GENOMIC DNA]</scope>
    <source>
        <strain evidence="4">cv. DUN x IM62</strain>
    </source>
</reference>
<dbReference type="InterPro" id="IPR056244">
    <property type="entry name" value="RRM_DEAH11/12"/>
</dbReference>
<dbReference type="Pfam" id="PF24475">
    <property type="entry name" value="RBD_DEAH11"/>
    <property type="match status" value="1"/>
</dbReference>
<feature type="domain" description="DEAH11/12 RNA-binding" evidence="1">
    <location>
        <begin position="87"/>
        <end position="125"/>
    </location>
</feature>
<gene>
    <name evidence="3" type="ORF">MIMGU_mgv1a020445mg</name>
</gene>
<keyword evidence="4" id="KW-1185">Reference proteome</keyword>
<dbReference type="InterPro" id="IPR056248">
    <property type="entry name" value="RBD_DEAH11/12"/>
</dbReference>
<accession>A0A022QMP8</accession>